<organism evidence="3 4">
    <name type="scientific">Corynebacterium pygosceleis</name>
    <dbReference type="NCBI Taxonomy" id="2800406"/>
    <lineage>
        <taxon>Bacteria</taxon>
        <taxon>Bacillati</taxon>
        <taxon>Actinomycetota</taxon>
        <taxon>Actinomycetes</taxon>
        <taxon>Mycobacteriales</taxon>
        <taxon>Corynebacteriaceae</taxon>
        <taxon>Corynebacterium</taxon>
    </lineage>
</organism>
<dbReference type="Proteomes" id="UP001071478">
    <property type="component" value="Unassembled WGS sequence"/>
</dbReference>
<keyword evidence="1" id="KW-0472">Membrane</keyword>
<keyword evidence="5" id="KW-1185">Reference proteome</keyword>
<name>A0A9Q4C853_9CORY</name>
<accession>A0A9Q4C853</accession>
<dbReference type="RefSeq" id="WP_200252490.1">
    <property type="nucleotide sequence ID" value="NZ_JAENIQ020000001.1"/>
</dbReference>
<evidence type="ECO:0000313" key="5">
    <source>
        <dbReference type="Proteomes" id="UP001081709"/>
    </source>
</evidence>
<dbReference type="Proteomes" id="UP001081709">
    <property type="component" value="Unassembled WGS sequence"/>
</dbReference>
<feature type="transmembrane region" description="Helical" evidence="1">
    <location>
        <begin position="12"/>
        <end position="32"/>
    </location>
</feature>
<gene>
    <name evidence="2" type="ORF">OS125_08265</name>
    <name evidence="3" type="ORF">OS129_05535</name>
</gene>
<dbReference type="EMBL" id="JAPMKU010000002">
    <property type="protein sequence ID" value="MCX7468340.1"/>
    <property type="molecule type" value="Genomic_DNA"/>
</dbReference>
<dbReference type="AlphaFoldDB" id="A0A9Q4C853"/>
<evidence type="ECO:0000256" key="1">
    <source>
        <dbReference type="SAM" id="Phobius"/>
    </source>
</evidence>
<evidence type="ECO:0000313" key="3">
    <source>
        <dbReference type="EMBL" id="MCX7468340.1"/>
    </source>
</evidence>
<protein>
    <submittedName>
        <fullName evidence="3">Uncharacterized protein</fullName>
    </submittedName>
</protein>
<keyword evidence="1" id="KW-1133">Transmembrane helix</keyword>
<evidence type="ECO:0000313" key="4">
    <source>
        <dbReference type="Proteomes" id="UP001071478"/>
    </source>
</evidence>
<keyword evidence="1" id="KW-0812">Transmembrane</keyword>
<sequence length="48" mass="5223">MKELRHRAEWPLVILGLVLTAVVAALAIAMLANGDTPDEWAMGSCWDS</sequence>
<dbReference type="EMBL" id="JAPMKV010000004">
    <property type="protein sequence ID" value="MCX7445235.1"/>
    <property type="molecule type" value="Genomic_DNA"/>
</dbReference>
<reference evidence="3" key="1">
    <citation type="submission" date="2022-11" db="EMBL/GenBank/DDBJ databases">
        <title>Corynebacterium sp. isolated from Penguins.</title>
        <authorList>
            <person name="Sedlar K."/>
            <person name="Svec P."/>
        </authorList>
    </citation>
    <scope>NUCLEOTIDE SEQUENCE</scope>
    <source>
        <strain evidence="2">P7003</strain>
        <strain evidence="3">P7374</strain>
    </source>
</reference>
<evidence type="ECO:0000313" key="2">
    <source>
        <dbReference type="EMBL" id="MCX7445235.1"/>
    </source>
</evidence>
<comment type="caution">
    <text evidence="3">The sequence shown here is derived from an EMBL/GenBank/DDBJ whole genome shotgun (WGS) entry which is preliminary data.</text>
</comment>
<proteinExistence type="predicted"/>